<feature type="transmembrane region" description="Helical" evidence="1">
    <location>
        <begin position="21"/>
        <end position="44"/>
    </location>
</feature>
<keyword evidence="1" id="KW-1133">Transmembrane helix</keyword>
<feature type="transmembrane region" description="Helical" evidence="1">
    <location>
        <begin position="84"/>
        <end position="102"/>
    </location>
</feature>
<organism evidence="2 3">
    <name type="scientific">Nocardioides eburneus</name>
    <dbReference type="NCBI Taxonomy" id="3231482"/>
    <lineage>
        <taxon>Bacteria</taxon>
        <taxon>Bacillati</taxon>
        <taxon>Actinomycetota</taxon>
        <taxon>Actinomycetes</taxon>
        <taxon>Propionibacteriales</taxon>
        <taxon>Nocardioidaceae</taxon>
        <taxon>Nocardioides</taxon>
    </lineage>
</organism>
<feature type="transmembrane region" description="Helical" evidence="1">
    <location>
        <begin position="146"/>
        <end position="163"/>
    </location>
</feature>
<protein>
    <recommendedName>
        <fullName evidence="4">ABC transporter permease</fullName>
    </recommendedName>
</protein>
<evidence type="ECO:0000313" key="2">
    <source>
        <dbReference type="EMBL" id="MEX0426685.1"/>
    </source>
</evidence>
<dbReference type="EMBL" id="JBFPJR010000004">
    <property type="protein sequence ID" value="MEX0426685.1"/>
    <property type="molecule type" value="Genomic_DNA"/>
</dbReference>
<gene>
    <name evidence="2" type="ORF">AB3X52_03560</name>
</gene>
<keyword evidence="1" id="KW-0812">Transmembrane</keyword>
<keyword evidence="1" id="KW-0472">Membrane</keyword>
<accession>A0ABV3SXE3</accession>
<feature type="transmembrane region" description="Helical" evidence="1">
    <location>
        <begin position="122"/>
        <end position="141"/>
    </location>
</feature>
<comment type="caution">
    <text evidence="2">The sequence shown here is derived from an EMBL/GenBank/DDBJ whole genome shotgun (WGS) entry which is preliminary data.</text>
</comment>
<feature type="transmembrane region" description="Helical" evidence="1">
    <location>
        <begin position="183"/>
        <end position="206"/>
    </location>
</feature>
<evidence type="ECO:0000256" key="1">
    <source>
        <dbReference type="SAM" id="Phobius"/>
    </source>
</evidence>
<proteinExistence type="predicted"/>
<evidence type="ECO:0008006" key="4">
    <source>
        <dbReference type="Google" id="ProtNLM"/>
    </source>
</evidence>
<sequence length="217" mass="22459">MTPYSPLPPTHLDIARRPTGAGPLPGTVVALIAGAVMLVTRILAVYTQVYAQLGRPVSYVLVALPFVAVAVGAAVVALAPVRRLGALVVLAAAAAAIGFTEWEIHVIESNGPLGSTSLLRLIYWLSSTVPPILVVLGWGLARRRGALWCLSLVVTAALAAGVKEVGDHALRALAVHGLGTARLVSIGITLLAIATVLAGTLVGWLLERAERPSAKQL</sequence>
<name>A0ABV3SXE3_9ACTN</name>
<dbReference type="RefSeq" id="WP_367991401.1">
    <property type="nucleotide sequence ID" value="NZ_JBFPJR010000004.1"/>
</dbReference>
<dbReference type="Proteomes" id="UP001556631">
    <property type="component" value="Unassembled WGS sequence"/>
</dbReference>
<keyword evidence="3" id="KW-1185">Reference proteome</keyword>
<feature type="transmembrane region" description="Helical" evidence="1">
    <location>
        <begin position="56"/>
        <end position="77"/>
    </location>
</feature>
<evidence type="ECO:0000313" key="3">
    <source>
        <dbReference type="Proteomes" id="UP001556631"/>
    </source>
</evidence>
<reference evidence="2 3" key="1">
    <citation type="submission" date="2024-07" db="EMBL/GenBank/DDBJ databases">
        <authorList>
            <person name="Lee S."/>
            <person name="Kang M."/>
        </authorList>
    </citation>
    <scope>NUCLEOTIDE SEQUENCE [LARGE SCALE GENOMIC DNA]</scope>
    <source>
        <strain evidence="2 3">DS6</strain>
    </source>
</reference>